<evidence type="ECO:0000313" key="3">
    <source>
        <dbReference type="EMBL" id="KAH8033115.1"/>
    </source>
</evidence>
<dbReference type="SUPFAM" id="SSF57667">
    <property type="entry name" value="beta-beta-alpha zinc fingers"/>
    <property type="match status" value="1"/>
</dbReference>
<feature type="region of interest" description="Disordered" evidence="1">
    <location>
        <begin position="108"/>
        <end position="130"/>
    </location>
</feature>
<gene>
    <name evidence="3" type="ORF">HPB51_007580</name>
</gene>
<dbReference type="Gene3D" id="3.30.160.60">
    <property type="entry name" value="Classic Zinc Finger"/>
    <property type="match status" value="1"/>
</dbReference>
<evidence type="ECO:0000256" key="1">
    <source>
        <dbReference type="SAM" id="MobiDB-lite"/>
    </source>
</evidence>
<dbReference type="GO" id="GO:0008270">
    <property type="term" value="F:zinc ion binding"/>
    <property type="evidence" value="ECO:0007669"/>
    <property type="project" value="InterPro"/>
</dbReference>
<dbReference type="InterPro" id="IPR036236">
    <property type="entry name" value="Znf_C2H2_sf"/>
</dbReference>
<keyword evidence="4" id="KW-1185">Reference proteome</keyword>
<evidence type="ECO:0000313" key="4">
    <source>
        <dbReference type="Proteomes" id="UP000821866"/>
    </source>
</evidence>
<organism evidence="3 4">
    <name type="scientific">Rhipicephalus microplus</name>
    <name type="common">Cattle tick</name>
    <name type="synonym">Boophilus microplus</name>
    <dbReference type="NCBI Taxonomy" id="6941"/>
    <lineage>
        <taxon>Eukaryota</taxon>
        <taxon>Metazoa</taxon>
        <taxon>Ecdysozoa</taxon>
        <taxon>Arthropoda</taxon>
        <taxon>Chelicerata</taxon>
        <taxon>Arachnida</taxon>
        <taxon>Acari</taxon>
        <taxon>Parasitiformes</taxon>
        <taxon>Ixodida</taxon>
        <taxon>Ixodoidea</taxon>
        <taxon>Ixodidae</taxon>
        <taxon>Rhipicephalinae</taxon>
        <taxon>Rhipicephalus</taxon>
        <taxon>Boophilus</taxon>
    </lineage>
</organism>
<proteinExistence type="predicted"/>
<dbReference type="PROSITE" id="PS00028">
    <property type="entry name" value="ZINC_FINGER_C2H2_1"/>
    <property type="match status" value="1"/>
</dbReference>
<dbReference type="InterPro" id="IPR003604">
    <property type="entry name" value="Matrin/U1-like-C_Znf_C2H2"/>
</dbReference>
<dbReference type="SMART" id="SM00451">
    <property type="entry name" value="ZnF_U1"/>
    <property type="match status" value="1"/>
</dbReference>
<reference evidence="3" key="1">
    <citation type="journal article" date="2020" name="Cell">
        <title>Large-Scale Comparative Analyses of Tick Genomes Elucidate Their Genetic Diversity and Vector Capacities.</title>
        <authorList>
            <consortium name="Tick Genome and Microbiome Consortium (TIGMIC)"/>
            <person name="Jia N."/>
            <person name="Wang J."/>
            <person name="Shi W."/>
            <person name="Du L."/>
            <person name="Sun Y."/>
            <person name="Zhan W."/>
            <person name="Jiang J.F."/>
            <person name="Wang Q."/>
            <person name="Zhang B."/>
            <person name="Ji P."/>
            <person name="Bell-Sakyi L."/>
            <person name="Cui X.M."/>
            <person name="Yuan T.T."/>
            <person name="Jiang B.G."/>
            <person name="Yang W.F."/>
            <person name="Lam T.T."/>
            <person name="Chang Q.C."/>
            <person name="Ding S.J."/>
            <person name="Wang X.J."/>
            <person name="Zhu J.G."/>
            <person name="Ruan X.D."/>
            <person name="Zhao L."/>
            <person name="Wei J.T."/>
            <person name="Ye R.Z."/>
            <person name="Que T.C."/>
            <person name="Du C.H."/>
            <person name="Zhou Y.H."/>
            <person name="Cheng J.X."/>
            <person name="Dai P.F."/>
            <person name="Guo W.B."/>
            <person name="Han X.H."/>
            <person name="Huang E.J."/>
            <person name="Li L.F."/>
            <person name="Wei W."/>
            <person name="Gao Y.C."/>
            <person name="Liu J.Z."/>
            <person name="Shao H.Z."/>
            <person name="Wang X."/>
            <person name="Wang C.C."/>
            <person name="Yang T.C."/>
            <person name="Huo Q.B."/>
            <person name="Li W."/>
            <person name="Chen H.Y."/>
            <person name="Chen S.E."/>
            <person name="Zhou L.G."/>
            <person name="Ni X.B."/>
            <person name="Tian J.H."/>
            <person name="Sheng Y."/>
            <person name="Liu T."/>
            <person name="Pan Y.S."/>
            <person name="Xia L.Y."/>
            <person name="Li J."/>
            <person name="Zhao F."/>
            <person name="Cao W.C."/>
        </authorList>
    </citation>
    <scope>NUCLEOTIDE SEQUENCE</scope>
    <source>
        <strain evidence="3">Rmic-2018</strain>
    </source>
</reference>
<sequence length="164" mass="17801">MSLVVAFNDIKPVKLPAEKITVEDQPSILGPQGPRDHTGDYLSTQHFGFVGFGAGTLADMQLTSLLFMQMASAQFVCQECSMQFSGPVPYLEHLRSQKHQKMVETHGIQHKANDQDKTPDTGSGAAMLPDGARCSMNTTTMFPGHNALLEESGVPADDNKARHS</sequence>
<protein>
    <recommendedName>
        <fullName evidence="2">C2H2-type domain-containing protein</fullName>
    </recommendedName>
</protein>
<dbReference type="GO" id="GO:0003676">
    <property type="term" value="F:nucleic acid binding"/>
    <property type="evidence" value="ECO:0007669"/>
    <property type="project" value="InterPro"/>
</dbReference>
<dbReference type="Proteomes" id="UP000821866">
    <property type="component" value="Chromosome 2"/>
</dbReference>
<feature type="domain" description="C2H2-type" evidence="2">
    <location>
        <begin position="77"/>
        <end position="99"/>
    </location>
</feature>
<name>A0A9J6EF66_RHIMP</name>
<dbReference type="InterPro" id="IPR013087">
    <property type="entry name" value="Znf_C2H2_type"/>
</dbReference>
<accession>A0A9J6EF66</accession>
<reference evidence="3" key="2">
    <citation type="submission" date="2021-09" db="EMBL/GenBank/DDBJ databases">
        <authorList>
            <person name="Jia N."/>
            <person name="Wang J."/>
            <person name="Shi W."/>
            <person name="Du L."/>
            <person name="Sun Y."/>
            <person name="Zhan W."/>
            <person name="Jiang J."/>
            <person name="Wang Q."/>
            <person name="Zhang B."/>
            <person name="Ji P."/>
            <person name="Sakyi L.B."/>
            <person name="Cui X."/>
            <person name="Yuan T."/>
            <person name="Jiang B."/>
            <person name="Yang W."/>
            <person name="Lam T.T.-Y."/>
            <person name="Chang Q."/>
            <person name="Ding S."/>
            <person name="Wang X."/>
            <person name="Zhu J."/>
            <person name="Ruan X."/>
            <person name="Zhao L."/>
            <person name="Wei J."/>
            <person name="Que T."/>
            <person name="Du C."/>
            <person name="Cheng J."/>
            <person name="Dai P."/>
            <person name="Han X."/>
            <person name="Huang E."/>
            <person name="Gao Y."/>
            <person name="Liu J."/>
            <person name="Shao H."/>
            <person name="Ye R."/>
            <person name="Li L."/>
            <person name="Wei W."/>
            <person name="Wang X."/>
            <person name="Wang C."/>
            <person name="Huo Q."/>
            <person name="Li W."/>
            <person name="Guo W."/>
            <person name="Chen H."/>
            <person name="Chen S."/>
            <person name="Zhou L."/>
            <person name="Zhou L."/>
            <person name="Ni X."/>
            <person name="Tian J."/>
            <person name="Zhou Y."/>
            <person name="Sheng Y."/>
            <person name="Liu T."/>
            <person name="Pan Y."/>
            <person name="Xia L."/>
            <person name="Li J."/>
            <person name="Zhao F."/>
            <person name="Cao W."/>
        </authorList>
    </citation>
    <scope>NUCLEOTIDE SEQUENCE</scope>
    <source>
        <strain evidence="3">Rmic-2018</strain>
        <tissue evidence="3">Larvae</tissue>
    </source>
</reference>
<dbReference type="AlphaFoldDB" id="A0A9J6EF66"/>
<dbReference type="EMBL" id="JABSTU010000004">
    <property type="protein sequence ID" value="KAH8033115.1"/>
    <property type="molecule type" value="Genomic_DNA"/>
</dbReference>
<comment type="caution">
    <text evidence="3">The sequence shown here is derived from an EMBL/GenBank/DDBJ whole genome shotgun (WGS) entry which is preliminary data.</text>
</comment>
<evidence type="ECO:0000259" key="2">
    <source>
        <dbReference type="PROSITE" id="PS00028"/>
    </source>
</evidence>